<dbReference type="AlphaFoldDB" id="A0A5J5MIX2"/>
<keyword evidence="2" id="KW-0472">Membrane</keyword>
<proteinExistence type="predicted"/>
<keyword evidence="2" id="KW-1133">Transmembrane helix</keyword>
<feature type="transmembrane region" description="Helical" evidence="2">
    <location>
        <begin position="522"/>
        <end position="543"/>
    </location>
</feature>
<dbReference type="PROSITE" id="PS50106">
    <property type="entry name" value="PDZ"/>
    <property type="match status" value="2"/>
</dbReference>
<dbReference type="SMART" id="SM00228">
    <property type="entry name" value="PDZ"/>
    <property type="match status" value="1"/>
</dbReference>
<dbReference type="InterPro" id="IPR036034">
    <property type="entry name" value="PDZ_sf"/>
</dbReference>
<feature type="region of interest" description="Disordered" evidence="1">
    <location>
        <begin position="133"/>
        <end position="189"/>
    </location>
</feature>
<reference evidence="4 5" key="1">
    <citation type="submission" date="2019-06" db="EMBL/GenBank/DDBJ databases">
        <title>Discovery of a novel chromosome fission-fusion reversal in muntjac.</title>
        <authorList>
            <person name="Mudd A.B."/>
            <person name="Bredeson J.V."/>
            <person name="Baum R."/>
            <person name="Hockemeyer D."/>
            <person name="Rokhsar D.S."/>
        </authorList>
    </citation>
    <scope>NUCLEOTIDE SEQUENCE [LARGE SCALE GENOMIC DNA]</scope>
    <source>
        <strain evidence="4">UCam_UCB_Mr</strain>
        <tissue evidence="4">Fibroblast cell line</tissue>
    </source>
</reference>
<dbReference type="InterPro" id="IPR052213">
    <property type="entry name" value="PAR3"/>
</dbReference>
<gene>
    <name evidence="4" type="ORF">FD755_007236</name>
</gene>
<dbReference type="CDD" id="cd06691">
    <property type="entry name" value="PDZ1_Par3-like"/>
    <property type="match status" value="1"/>
</dbReference>
<dbReference type="GO" id="GO:0005912">
    <property type="term" value="C:adherens junction"/>
    <property type="evidence" value="ECO:0007669"/>
    <property type="project" value="TreeGrafter"/>
</dbReference>
<dbReference type="PANTHER" id="PTHR16484">
    <property type="entry name" value="PARTITIONING DEFECTIVE 3 RELATED"/>
    <property type="match status" value="1"/>
</dbReference>
<sequence>MQSEFIRHFAFLMLDMTRTVEISGEGGPLGIHVVPFFSSLSGRILGLFIRGIEENSRSKREGLFHENECIVKINNVDLVDKTFAQAQDLFRQAMKSPSVLLRVLPPQNREQYEKSVIGPLNIFGNNDRVLRTKEPPSVLGKSGIKTINLTGTSSPEEDASSLQQSKSPRVPRLGRKPSSPSLSPLMGFGSKKNAKKIKIDLKKGEPDCCAFSLETTEQLTFEIPLNDSGSAGLGVSLKGNKSRETGTDLGIFIKSIIHGGAAFKEPAECGAFSKPCFENCQNAVTTSRRNDNSTLHPFGTYSPQDKQKDLLLPNDGWAESEVPPSPQPHPVLELGLEDYSHSSGVDSAVYFPDQHINFRSVTPARQPESMNLKASKSMDLASLTHLPLRLYFHVCRSLSISRVHTCCGCLSPAENIWVTVGCQGNQELLKTASSTVFKSLCKRKKNSSHYKKKSIRSTKIKPKPHVETVFIFNFFVIWSFPGNAKSKLTVSQRALRINVFAETLDHGTLYYKRCFSLIVRQFYLFLHDGLVLFISFIFLAALIGTVPESHIQRLFDEVQTSFTSRPESVVAHCLGQVTAVGWKAEPPSPCVNFILMHTENDVQTWLPARRRLDGLHPCALRGLRLQSHHP</sequence>
<evidence type="ECO:0000259" key="3">
    <source>
        <dbReference type="PROSITE" id="PS50106"/>
    </source>
</evidence>
<evidence type="ECO:0000313" key="4">
    <source>
        <dbReference type="EMBL" id="KAB0379452.1"/>
    </source>
</evidence>
<dbReference type="SUPFAM" id="SSF50156">
    <property type="entry name" value="PDZ domain-like"/>
    <property type="match status" value="2"/>
</dbReference>
<dbReference type="GO" id="GO:0007155">
    <property type="term" value="P:cell adhesion"/>
    <property type="evidence" value="ECO:0007669"/>
    <property type="project" value="TreeGrafter"/>
</dbReference>
<dbReference type="GO" id="GO:0043296">
    <property type="term" value="C:apical junction complex"/>
    <property type="evidence" value="ECO:0007669"/>
    <property type="project" value="TreeGrafter"/>
</dbReference>
<keyword evidence="5" id="KW-1185">Reference proteome</keyword>
<keyword evidence="2" id="KW-0812">Transmembrane</keyword>
<dbReference type="EMBL" id="VCEB01000003">
    <property type="protein sequence ID" value="KAB0379452.1"/>
    <property type="molecule type" value="Genomic_DNA"/>
</dbReference>
<evidence type="ECO:0000256" key="2">
    <source>
        <dbReference type="SAM" id="Phobius"/>
    </source>
</evidence>
<organism evidence="4 5">
    <name type="scientific">Muntiacus reevesi</name>
    <name type="common">Reeves' muntjac</name>
    <name type="synonym">Cervus reevesi</name>
    <dbReference type="NCBI Taxonomy" id="9886"/>
    <lineage>
        <taxon>Eukaryota</taxon>
        <taxon>Metazoa</taxon>
        <taxon>Chordata</taxon>
        <taxon>Craniata</taxon>
        <taxon>Vertebrata</taxon>
        <taxon>Euteleostomi</taxon>
        <taxon>Mammalia</taxon>
        <taxon>Eutheria</taxon>
        <taxon>Laurasiatheria</taxon>
        <taxon>Artiodactyla</taxon>
        <taxon>Ruminantia</taxon>
        <taxon>Pecora</taxon>
        <taxon>Cervidae</taxon>
        <taxon>Muntiacinae</taxon>
        <taxon>Muntiacus</taxon>
    </lineage>
</organism>
<dbReference type="GO" id="GO:0035091">
    <property type="term" value="F:phosphatidylinositol binding"/>
    <property type="evidence" value="ECO:0007669"/>
    <property type="project" value="TreeGrafter"/>
</dbReference>
<dbReference type="FunFam" id="2.30.42.10:FF:000117">
    <property type="entry name" value="partitioning defective 3 homolog B isoform X2"/>
    <property type="match status" value="1"/>
</dbReference>
<dbReference type="GO" id="GO:0016324">
    <property type="term" value="C:apical plasma membrane"/>
    <property type="evidence" value="ECO:0007669"/>
    <property type="project" value="TreeGrafter"/>
</dbReference>
<dbReference type="GO" id="GO:0045197">
    <property type="term" value="P:establishment or maintenance of epithelial cell apical/basal polarity"/>
    <property type="evidence" value="ECO:0007669"/>
    <property type="project" value="TreeGrafter"/>
</dbReference>
<dbReference type="GO" id="GO:0005938">
    <property type="term" value="C:cell cortex"/>
    <property type="evidence" value="ECO:0007669"/>
    <property type="project" value="TreeGrafter"/>
</dbReference>
<feature type="domain" description="PDZ" evidence="3">
    <location>
        <begin position="17"/>
        <end position="105"/>
    </location>
</feature>
<dbReference type="GO" id="GO:0051660">
    <property type="term" value="P:establishment of centrosome localization"/>
    <property type="evidence" value="ECO:0007669"/>
    <property type="project" value="TreeGrafter"/>
</dbReference>
<dbReference type="InterPro" id="IPR001478">
    <property type="entry name" value="PDZ"/>
</dbReference>
<feature type="domain" description="PDZ" evidence="3">
    <location>
        <begin position="222"/>
        <end position="262"/>
    </location>
</feature>
<dbReference type="GO" id="GO:0008104">
    <property type="term" value="P:intracellular protein localization"/>
    <property type="evidence" value="ECO:0007669"/>
    <property type="project" value="TreeGrafter"/>
</dbReference>
<name>A0A5J5MIX2_MUNRE</name>
<accession>A0A5J5MIX2</accession>
<feature type="region of interest" description="Disordered" evidence="1">
    <location>
        <begin position="288"/>
        <end position="310"/>
    </location>
</feature>
<comment type="caution">
    <text evidence="4">The sequence shown here is derived from an EMBL/GenBank/DDBJ whole genome shotgun (WGS) entry which is preliminary data.</text>
</comment>
<protein>
    <recommendedName>
        <fullName evidence="3">PDZ domain-containing protein</fullName>
    </recommendedName>
</protein>
<evidence type="ECO:0000313" key="5">
    <source>
        <dbReference type="Proteomes" id="UP000326062"/>
    </source>
</evidence>
<feature type="compositionally biased region" description="Polar residues" evidence="1">
    <location>
        <begin position="145"/>
        <end position="167"/>
    </location>
</feature>
<dbReference type="Proteomes" id="UP000326062">
    <property type="component" value="Chromosome 3"/>
</dbReference>
<dbReference type="PANTHER" id="PTHR16484:SF4">
    <property type="entry name" value="PARTITIONING DEFECTIVE 3 HOMOLOG B"/>
    <property type="match status" value="1"/>
</dbReference>
<evidence type="ECO:0000256" key="1">
    <source>
        <dbReference type="SAM" id="MobiDB-lite"/>
    </source>
</evidence>
<dbReference type="GO" id="GO:0000226">
    <property type="term" value="P:microtubule cytoskeleton organization"/>
    <property type="evidence" value="ECO:0007669"/>
    <property type="project" value="TreeGrafter"/>
</dbReference>
<dbReference type="GO" id="GO:0030010">
    <property type="term" value="P:establishment of cell polarity"/>
    <property type="evidence" value="ECO:0007669"/>
    <property type="project" value="TreeGrafter"/>
</dbReference>
<dbReference type="Gene3D" id="2.30.42.10">
    <property type="match status" value="2"/>
</dbReference>